<sequence>MAADMEAANLHAAATQRLTRVPILYHDRGVASSGGTSPIPGNGLPVVTAAGTAFLTISTVLSPICCCPAYSCSSNFIWNGVEDTCLDIVFVQ</sequence>
<evidence type="ECO:0000313" key="1">
    <source>
        <dbReference type="EMBL" id="GIX68529.1"/>
    </source>
</evidence>
<comment type="caution">
    <text evidence="1">The sequence shown here is derived from an EMBL/GenBank/DDBJ whole genome shotgun (WGS) entry which is preliminary data.</text>
</comment>
<proteinExistence type="predicted"/>
<name>A0AAV4M838_CAEEX</name>
<evidence type="ECO:0000313" key="2">
    <source>
        <dbReference type="Proteomes" id="UP001054945"/>
    </source>
</evidence>
<dbReference type="AlphaFoldDB" id="A0AAV4M838"/>
<accession>A0AAV4M838</accession>
<dbReference type="Proteomes" id="UP001054945">
    <property type="component" value="Unassembled WGS sequence"/>
</dbReference>
<dbReference type="EMBL" id="BPLR01001974">
    <property type="protein sequence ID" value="GIX68529.1"/>
    <property type="molecule type" value="Genomic_DNA"/>
</dbReference>
<reference evidence="1 2" key="1">
    <citation type="submission" date="2021-06" db="EMBL/GenBank/DDBJ databases">
        <title>Caerostris extrusa draft genome.</title>
        <authorList>
            <person name="Kono N."/>
            <person name="Arakawa K."/>
        </authorList>
    </citation>
    <scope>NUCLEOTIDE SEQUENCE [LARGE SCALE GENOMIC DNA]</scope>
</reference>
<protein>
    <submittedName>
        <fullName evidence="1">Uncharacterized protein</fullName>
    </submittedName>
</protein>
<keyword evidence="2" id="KW-1185">Reference proteome</keyword>
<organism evidence="1 2">
    <name type="scientific">Caerostris extrusa</name>
    <name type="common">Bark spider</name>
    <name type="synonym">Caerostris bankana</name>
    <dbReference type="NCBI Taxonomy" id="172846"/>
    <lineage>
        <taxon>Eukaryota</taxon>
        <taxon>Metazoa</taxon>
        <taxon>Ecdysozoa</taxon>
        <taxon>Arthropoda</taxon>
        <taxon>Chelicerata</taxon>
        <taxon>Arachnida</taxon>
        <taxon>Araneae</taxon>
        <taxon>Araneomorphae</taxon>
        <taxon>Entelegynae</taxon>
        <taxon>Araneoidea</taxon>
        <taxon>Araneidae</taxon>
        <taxon>Caerostris</taxon>
    </lineage>
</organism>
<gene>
    <name evidence="1" type="ORF">CEXT_278941</name>
</gene>